<reference evidence="2" key="1">
    <citation type="submission" date="2016-02" db="EMBL/GenBank/DDBJ databases">
        <authorList>
            <person name="Dunlap C."/>
        </authorList>
    </citation>
    <scope>NUCLEOTIDE SEQUENCE [LARGE SCALE GENOMIC DNA]</scope>
    <source>
        <strain evidence="2">NRRL B-41092</strain>
    </source>
</reference>
<keyword evidence="2" id="KW-1185">Reference proteome</keyword>
<dbReference type="EMBL" id="LSBA01000036">
    <property type="protein sequence ID" value="KXZ15349.1"/>
    <property type="molecule type" value="Genomic_DNA"/>
</dbReference>
<evidence type="ECO:0000313" key="1">
    <source>
        <dbReference type="EMBL" id="KXZ15349.1"/>
    </source>
</evidence>
<dbReference type="AlphaFoldDB" id="A0A150F529"/>
<accession>A0A150F529</accession>
<sequence>MVFGGYTYKGRKKQREVGSNDFVKQQAEPKCESIQPVEEFVSFLNLCPFSTLIWSISGHSQLPAG</sequence>
<proteinExistence type="predicted"/>
<evidence type="ECO:0000313" key="2">
    <source>
        <dbReference type="Proteomes" id="UP000075430"/>
    </source>
</evidence>
<organism evidence="1 2">
    <name type="scientific">Bacillus nakamurai</name>
    <dbReference type="NCBI Taxonomy" id="1793963"/>
    <lineage>
        <taxon>Bacteria</taxon>
        <taxon>Bacillati</taxon>
        <taxon>Bacillota</taxon>
        <taxon>Bacilli</taxon>
        <taxon>Bacillales</taxon>
        <taxon>Bacillaceae</taxon>
        <taxon>Bacillus</taxon>
    </lineage>
</organism>
<comment type="caution">
    <text evidence="1">The sequence shown here is derived from an EMBL/GenBank/DDBJ whole genome shotgun (WGS) entry which is preliminary data.</text>
</comment>
<protein>
    <submittedName>
        <fullName evidence="1">Uncharacterized protein</fullName>
    </submittedName>
</protein>
<gene>
    <name evidence="1" type="ORF">AXI58_02810</name>
</gene>
<dbReference type="Proteomes" id="UP000075430">
    <property type="component" value="Unassembled WGS sequence"/>
</dbReference>
<name>A0A150F529_9BACI</name>